<keyword evidence="5 12" id="KW-1133">Transmembrane helix</keyword>
<comment type="function">
    <text evidence="12">Fluoride-specific ion channel. Important for reducing fluoride concentration in the cell, thus reducing its toxicity.</text>
</comment>
<evidence type="ECO:0000313" key="13">
    <source>
        <dbReference type="EMBL" id="MCK0537225.1"/>
    </source>
</evidence>
<organism evidence="13 14">
    <name type="scientific">Alcanivorax quisquiliarum</name>
    <dbReference type="NCBI Taxonomy" id="2933565"/>
    <lineage>
        <taxon>Bacteria</taxon>
        <taxon>Pseudomonadati</taxon>
        <taxon>Pseudomonadota</taxon>
        <taxon>Gammaproteobacteria</taxon>
        <taxon>Oceanospirillales</taxon>
        <taxon>Alcanivoracaceae</taxon>
        <taxon>Alcanivorax</taxon>
    </lineage>
</organism>
<evidence type="ECO:0000256" key="9">
    <source>
        <dbReference type="ARBA" id="ARBA00023303"/>
    </source>
</evidence>
<keyword evidence="3" id="KW-0997">Cell inner membrane</keyword>
<comment type="catalytic activity">
    <reaction evidence="11">
        <text>fluoride(in) = fluoride(out)</text>
        <dbReference type="Rhea" id="RHEA:76159"/>
        <dbReference type="ChEBI" id="CHEBI:17051"/>
    </reaction>
    <physiologicalReaction direction="left-to-right" evidence="11">
        <dbReference type="Rhea" id="RHEA:76160"/>
    </physiologicalReaction>
</comment>
<dbReference type="InterPro" id="IPR003691">
    <property type="entry name" value="FluC"/>
</dbReference>
<keyword evidence="4 12" id="KW-0812">Transmembrane</keyword>
<feature type="transmembrane region" description="Helical" evidence="12">
    <location>
        <begin position="99"/>
        <end position="123"/>
    </location>
</feature>
<evidence type="ECO:0000256" key="1">
    <source>
        <dbReference type="ARBA" id="ARBA00004651"/>
    </source>
</evidence>
<comment type="subcellular location">
    <subcellularLocation>
        <location evidence="1 12">Cell membrane</location>
        <topology evidence="1 12">Multi-pass membrane protein</topology>
    </subcellularLocation>
</comment>
<proteinExistence type="inferred from homology"/>
<evidence type="ECO:0000256" key="2">
    <source>
        <dbReference type="ARBA" id="ARBA00022475"/>
    </source>
</evidence>
<dbReference type="RefSeq" id="WP_246950133.1">
    <property type="nucleotide sequence ID" value="NZ_JALKII010000002.1"/>
</dbReference>
<keyword evidence="12" id="KW-0813">Transport</keyword>
<dbReference type="PANTHER" id="PTHR28259">
    <property type="entry name" value="FLUORIDE EXPORT PROTEIN 1-RELATED"/>
    <property type="match status" value="1"/>
</dbReference>
<evidence type="ECO:0000256" key="6">
    <source>
        <dbReference type="ARBA" id="ARBA00023053"/>
    </source>
</evidence>
<keyword evidence="9 12" id="KW-0407">Ion channel</keyword>
<comment type="activity regulation">
    <text evidence="12">Na(+) is not transported, but it plays an essential structural role and its presence is essential for fluoride channel function.</text>
</comment>
<dbReference type="HAMAP" id="MF_00454">
    <property type="entry name" value="FluC"/>
    <property type="match status" value="1"/>
</dbReference>
<keyword evidence="2 12" id="KW-1003">Cell membrane</keyword>
<evidence type="ECO:0000256" key="3">
    <source>
        <dbReference type="ARBA" id="ARBA00022519"/>
    </source>
</evidence>
<keyword evidence="14" id="KW-1185">Reference proteome</keyword>
<comment type="similarity">
    <text evidence="10 12">Belongs to the fluoride channel Fluc/FEX (TC 1.A.43) family.</text>
</comment>
<evidence type="ECO:0000256" key="7">
    <source>
        <dbReference type="ARBA" id="ARBA00023065"/>
    </source>
</evidence>
<name>A0ABT0E623_9GAMM</name>
<reference evidence="13" key="1">
    <citation type="submission" date="2022-04" db="EMBL/GenBank/DDBJ databases">
        <title>Alcanivorax sp. CY1518 draft genome sequence.</title>
        <authorList>
            <person name="Zhao G."/>
            <person name="An M."/>
        </authorList>
    </citation>
    <scope>NUCLEOTIDE SEQUENCE</scope>
    <source>
        <strain evidence="13">CY1518</strain>
    </source>
</reference>
<evidence type="ECO:0000313" key="14">
    <source>
        <dbReference type="Proteomes" id="UP001165524"/>
    </source>
</evidence>
<feature type="transmembrane region" description="Helical" evidence="12">
    <location>
        <begin position="69"/>
        <end position="93"/>
    </location>
</feature>
<evidence type="ECO:0000256" key="5">
    <source>
        <dbReference type="ARBA" id="ARBA00022989"/>
    </source>
</evidence>
<evidence type="ECO:0000256" key="4">
    <source>
        <dbReference type="ARBA" id="ARBA00022692"/>
    </source>
</evidence>
<keyword evidence="7 12" id="KW-0406">Ion transport</keyword>
<dbReference type="PANTHER" id="PTHR28259:SF1">
    <property type="entry name" value="FLUORIDE EXPORT PROTEIN 1-RELATED"/>
    <property type="match status" value="1"/>
</dbReference>
<evidence type="ECO:0000256" key="11">
    <source>
        <dbReference type="ARBA" id="ARBA00035585"/>
    </source>
</evidence>
<gene>
    <name evidence="12 13" type="primary">crcB</name>
    <name evidence="12" type="synonym">fluC</name>
    <name evidence="13" type="ORF">MU846_05825</name>
</gene>
<dbReference type="EMBL" id="JALKII010000002">
    <property type="protein sequence ID" value="MCK0537225.1"/>
    <property type="molecule type" value="Genomic_DNA"/>
</dbReference>
<sequence>MGFLVVFAGGGLGAVMRYGVSLLVARLPGNSFHYPLGTLLVNIIGSLLLGVLVAWWATARDGVPPQLQLFFVTGVLGGFTTFSAFSLEVVSLYTKGEIAVAGLYIGSTLILGIGALYLGMLLARQLAS</sequence>
<keyword evidence="6 12" id="KW-0915">Sodium</keyword>
<dbReference type="NCBIfam" id="TIGR00494">
    <property type="entry name" value="crcB"/>
    <property type="match status" value="1"/>
</dbReference>
<keyword evidence="8 12" id="KW-0472">Membrane</keyword>
<feature type="transmembrane region" description="Helical" evidence="12">
    <location>
        <begin position="33"/>
        <end position="57"/>
    </location>
</feature>
<feature type="binding site" evidence="12">
    <location>
        <position position="77"/>
    </location>
    <ligand>
        <name>Na(+)</name>
        <dbReference type="ChEBI" id="CHEBI:29101"/>
        <note>structural</note>
    </ligand>
</feature>
<keyword evidence="12" id="KW-0479">Metal-binding</keyword>
<evidence type="ECO:0000256" key="12">
    <source>
        <dbReference type="HAMAP-Rule" id="MF_00454"/>
    </source>
</evidence>
<accession>A0ABT0E623</accession>
<evidence type="ECO:0000256" key="10">
    <source>
        <dbReference type="ARBA" id="ARBA00035120"/>
    </source>
</evidence>
<comment type="caution">
    <text evidence="13">The sequence shown here is derived from an EMBL/GenBank/DDBJ whole genome shotgun (WGS) entry which is preliminary data.</text>
</comment>
<evidence type="ECO:0000256" key="8">
    <source>
        <dbReference type="ARBA" id="ARBA00023136"/>
    </source>
</evidence>
<feature type="binding site" evidence="12">
    <location>
        <position position="80"/>
    </location>
    <ligand>
        <name>Na(+)</name>
        <dbReference type="ChEBI" id="CHEBI:29101"/>
        <note>structural</note>
    </ligand>
</feature>
<dbReference type="Pfam" id="PF02537">
    <property type="entry name" value="CRCB"/>
    <property type="match status" value="1"/>
</dbReference>
<protein>
    <recommendedName>
        <fullName evidence="12">Fluoride-specific ion channel FluC</fullName>
    </recommendedName>
</protein>
<dbReference type="Proteomes" id="UP001165524">
    <property type="component" value="Unassembled WGS sequence"/>
</dbReference>